<dbReference type="GO" id="GO:0003677">
    <property type="term" value="F:DNA binding"/>
    <property type="evidence" value="ECO:0007669"/>
    <property type="project" value="InterPro"/>
</dbReference>
<sequence length="146" mass="16111">MSNRLYSVEQVADHLSLHVRTVRNYIRDGRLDAVRIGKQYRITHEALEAFTGHPVTPAHDTPRARGQAEVSAIVEIDAVDPATADRLTTPLSAFLTAAAADRRPGEEPLRIETAYNRDKARLKIIILGSPGDTARLLAYIDEVLTS</sequence>
<dbReference type="Proteomes" id="UP000546642">
    <property type="component" value="Unassembled WGS sequence"/>
</dbReference>
<gene>
    <name evidence="2" type="ORF">HNR23_001697</name>
</gene>
<name>A0A7W9YGE4_9ACTN</name>
<accession>A0A7W9YGE4</accession>
<dbReference type="NCBIfam" id="TIGR01764">
    <property type="entry name" value="excise"/>
    <property type="match status" value="1"/>
</dbReference>
<evidence type="ECO:0000259" key="1">
    <source>
        <dbReference type="Pfam" id="PF12728"/>
    </source>
</evidence>
<dbReference type="InterPro" id="IPR041657">
    <property type="entry name" value="HTH_17"/>
</dbReference>
<feature type="domain" description="Helix-turn-helix" evidence="1">
    <location>
        <begin position="5"/>
        <end position="50"/>
    </location>
</feature>
<dbReference type="RefSeq" id="WP_184074872.1">
    <property type="nucleotide sequence ID" value="NZ_JACHDS010000001.1"/>
</dbReference>
<protein>
    <submittedName>
        <fullName evidence="2">Excisionase family DNA binding protein</fullName>
    </submittedName>
</protein>
<keyword evidence="3" id="KW-1185">Reference proteome</keyword>
<evidence type="ECO:0000313" key="3">
    <source>
        <dbReference type="Proteomes" id="UP000546642"/>
    </source>
</evidence>
<dbReference type="EMBL" id="JACHDS010000001">
    <property type="protein sequence ID" value="MBB6171637.1"/>
    <property type="molecule type" value="Genomic_DNA"/>
</dbReference>
<reference evidence="2 3" key="1">
    <citation type="submission" date="2020-08" db="EMBL/GenBank/DDBJ databases">
        <title>Sequencing the genomes of 1000 actinobacteria strains.</title>
        <authorList>
            <person name="Klenk H.-P."/>
        </authorList>
    </citation>
    <scope>NUCLEOTIDE SEQUENCE [LARGE SCALE GENOMIC DNA]</scope>
    <source>
        <strain evidence="2 3">DSM 46659</strain>
    </source>
</reference>
<comment type="caution">
    <text evidence="2">The sequence shown here is derived from an EMBL/GenBank/DDBJ whole genome shotgun (WGS) entry which is preliminary data.</text>
</comment>
<dbReference type="SUPFAM" id="SSF46955">
    <property type="entry name" value="Putative DNA-binding domain"/>
    <property type="match status" value="1"/>
</dbReference>
<dbReference type="AlphaFoldDB" id="A0A7W9YGE4"/>
<dbReference type="InterPro" id="IPR010093">
    <property type="entry name" value="SinI_DNA-bd"/>
</dbReference>
<dbReference type="InterPro" id="IPR009061">
    <property type="entry name" value="DNA-bd_dom_put_sf"/>
</dbReference>
<dbReference type="Pfam" id="PF12728">
    <property type="entry name" value="HTH_17"/>
    <property type="match status" value="1"/>
</dbReference>
<proteinExistence type="predicted"/>
<evidence type="ECO:0000313" key="2">
    <source>
        <dbReference type="EMBL" id="MBB6171637.1"/>
    </source>
</evidence>
<organism evidence="2 3">
    <name type="scientific">Nocardiopsis mwathae</name>
    <dbReference type="NCBI Taxonomy" id="1472723"/>
    <lineage>
        <taxon>Bacteria</taxon>
        <taxon>Bacillati</taxon>
        <taxon>Actinomycetota</taxon>
        <taxon>Actinomycetes</taxon>
        <taxon>Streptosporangiales</taxon>
        <taxon>Nocardiopsidaceae</taxon>
        <taxon>Nocardiopsis</taxon>
    </lineage>
</organism>